<proteinExistence type="predicted"/>
<gene>
    <name evidence="1" type="ORF">bas01_0033</name>
</gene>
<dbReference type="Proteomes" id="UP000827883">
    <property type="component" value="Segment"/>
</dbReference>
<organism evidence="1 2">
    <name type="scientific">Escherichia phage AugustePiccard</name>
    <dbReference type="NCBI Taxonomy" id="2851954"/>
    <lineage>
        <taxon>Viruses</taxon>
        <taxon>Duplodnaviria</taxon>
        <taxon>Heunggongvirae</taxon>
        <taxon>Uroviricota</taxon>
        <taxon>Caudoviricetes</taxon>
        <taxon>Drexlerviridae</taxon>
        <taxon>Braunvirinae</taxon>
        <taxon>Augustepiccardvirus</taxon>
        <taxon>Augustepiccardvirus augustepiccard</taxon>
    </lineage>
</organism>
<name>A0AAE7VP12_9CAUD</name>
<dbReference type="GO" id="GO:0003677">
    <property type="term" value="F:DNA binding"/>
    <property type="evidence" value="ECO:0007669"/>
    <property type="project" value="UniProtKB-KW"/>
</dbReference>
<accession>A0AAE7VP12</accession>
<evidence type="ECO:0000313" key="2">
    <source>
        <dbReference type="Proteomes" id="UP000827883"/>
    </source>
</evidence>
<reference evidence="1" key="1">
    <citation type="journal article" date="2021" name="PLoS Biol.">
        <title>Systematic exploration of Escherichia coli phage-host interactions with the BASEL phage collection.</title>
        <authorList>
            <person name="Maffei E."/>
            <person name="Shaidullina A."/>
            <person name="Burkolter M."/>
            <person name="Heyer Y."/>
            <person name="Estermann F."/>
            <person name="Druelle V."/>
            <person name="Sauer P."/>
            <person name="Willi L."/>
            <person name="Michaelis S."/>
            <person name="Hilbi H."/>
            <person name="Thaler D.S."/>
            <person name="Harms A."/>
        </authorList>
    </citation>
    <scope>NUCLEOTIDE SEQUENCE</scope>
    <source>
        <strain evidence="1">Bas01</strain>
    </source>
</reference>
<sequence length="225" mass="26408">MIQIWVMKNRREMKMNIKVYKEQPKAMMSTKEVAELTGKRHGNVVRDAQEMIDELLHYNDDSDLSHDDYQVLTDVRGYTSEILLNKELTETLITGYSVALRHKVIRRLHELESKIEAVGNLNIVAHYEKIIKEKDNHIHSMQGQMAVNSKIYSEMQVYCWKLEDKVGLTELEKYNHDRVMQLTREGAEKDLDRIKMESFVVTTQQQNRNVMLAVNNVMQIENKVV</sequence>
<keyword evidence="2" id="KW-1185">Reference proteome</keyword>
<protein>
    <submittedName>
        <fullName evidence="1">DNA-binding protein</fullName>
    </submittedName>
</protein>
<dbReference type="EMBL" id="MZ501051">
    <property type="protein sequence ID" value="QXV76164.1"/>
    <property type="molecule type" value="Genomic_DNA"/>
</dbReference>
<evidence type="ECO:0000313" key="1">
    <source>
        <dbReference type="EMBL" id="QXV76164.1"/>
    </source>
</evidence>
<dbReference type="Pfam" id="PF09669">
    <property type="entry name" value="Phage_pRha"/>
    <property type="match status" value="1"/>
</dbReference>
<dbReference type="InterPro" id="IPR014054">
    <property type="entry name" value="Phage_regulatory_Rha"/>
</dbReference>
<keyword evidence="1" id="KW-0238">DNA-binding</keyword>